<evidence type="ECO:0008006" key="4">
    <source>
        <dbReference type="Google" id="ProtNLM"/>
    </source>
</evidence>
<evidence type="ECO:0000256" key="1">
    <source>
        <dbReference type="SAM" id="MobiDB-lite"/>
    </source>
</evidence>
<evidence type="ECO:0000313" key="2">
    <source>
        <dbReference type="EMBL" id="CAB3697326.1"/>
    </source>
</evidence>
<evidence type="ECO:0000313" key="3">
    <source>
        <dbReference type="Proteomes" id="UP000494205"/>
    </source>
</evidence>
<proteinExistence type="predicted"/>
<gene>
    <name evidence="2" type="ORF">LMG27174_03481</name>
</gene>
<feature type="compositionally biased region" description="Basic and acidic residues" evidence="1">
    <location>
        <begin position="107"/>
        <end position="126"/>
    </location>
</feature>
<sequence length="126" mass="14441">MTQFNVDLLLGRQVLSREGTPLGRIEAIKVMRDGDAWVISEFHIGPDALLERLALGLLPRLLREAVQRKSRSRRHRIAWHQIDVNDPRHPRLVCSDAELQDSAQDVANEREAVSRRRSESDRSGEK</sequence>
<dbReference type="Proteomes" id="UP000494205">
    <property type="component" value="Unassembled WGS sequence"/>
</dbReference>
<reference evidence="2 3" key="1">
    <citation type="submission" date="2020-04" db="EMBL/GenBank/DDBJ databases">
        <authorList>
            <person name="De Canck E."/>
        </authorList>
    </citation>
    <scope>NUCLEOTIDE SEQUENCE [LARGE SCALE GENOMIC DNA]</scope>
    <source>
        <strain evidence="2 3">LMG 27174</strain>
    </source>
</reference>
<accession>A0A6J5B994</accession>
<dbReference type="AlphaFoldDB" id="A0A6J5B994"/>
<feature type="region of interest" description="Disordered" evidence="1">
    <location>
        <begin position="98"/>
        <end position="126"/>
    </location>
</feature>
<organism evidence="2 3">
    <name type="scientific">Paraburkholderia rhynchosiae</name>
    <dbReference type="NCBI Taxonomy" id="487049"/>
    <lineage>
        <taxon>Bacteria</taxon>
        <taxon>Pseudomonadati</taxon>
        <taxon>Pseudomonadota</taxon>
        <taxon>Betaproteobacteria</taxon>
        <taxon>Burkholderiales</taxon>
        <taxon>Burkholderiaceae</taxon>
        <taxon>Paraburkholderia</taxon>
    </lineage>
</organism>
<name>A0A6J5B994_9BURK</name>
<protein>
    <recommendedName>
        <fullName evidence="4">PRC-barrel domain-containing protein</fullName>
    </recommendedName>
</protein>
<dbReference type="EMBL" id="CADIJZ010000012">
    <property type="protein sequence ID" value="CAB3697326.1"/>
    <property type="molecule type" value="Genomic_DNA"/>
</dbReference>
<dbReference type="RefSeq" id="WP_244201261.1">
    <property type="nucleotide sequence ID" value="NZ_CADIJZ010000012.1"/>
</dbReference>